<dbReference type="InterPro" id="IPR019734">
    <property type="entry name" value="TPR_rpt"/>
</dbReference>
<name>A0A2T2XB33_9FIRM</name>
<reference evidence="2 3" key="1">
    <citation type="journal article" date="2014" name="BMC Genomics">
        <title>Comparison of environmental and isolate Sulfobacillus genomes reveals diverse carbon, sulfur, nitrogen, and hydrogen metabolisms.</title>
        <authorList>
            <person name="Justice N.B."/>
            <person name="Norman A."/>
            <person name="Brown C.T."/>
            <person name="Singh A."/>
            <person name="Thomas B.C."/>
            <person name="Banfield J.F."/>
        </authorList>
    </citation>
    <scope>NUCLEOTIDE SEQUENCE [LARGE SCALE GENOMIC DNA]</scope>
    <source>
        <strain evidence="2">AMDSBA1</strain>
    </source>
</reference>
<evidence type="ECO:0000256" key="1">
    <source>
        <dbReference type="SAM" id="SignalP"/>
    </source>
</evidence>
<dbReference type="Proteomes" id="UP000242699">
    <property type="component" value="Unassembled WGS sequence"/>
</dbReference>
<keyword evidence="1" id="KW-0732">Signal</keyword>
<dbReference type="SUPFAM" id="SSF48452">
    <property type="entry name" value="TPR-like"/>
    <property type="match status" value="1"/>
</dbReference>
<dbReference type="SMART" id="SM00028">
    <property type="entry name" value="TPR"/>
    <property type="match status" value="5"/>
</dbReference>
<comment type="caution">
    <text evidence="2">The sequence shown here is derived from an EMBL/GenBank/DDBJ whole genome shotgun (WGS) entry which is preliminary data.</text>
</comment>
<dbReference type="Pfam" id="PF13432">
    <property type="entry name" value="TPR_16"/>
    <property type="match status" value="1"/>
</dbReference>
<proteinExistence type="predicted"/>
<gene>
    <name evidence="2" type="ORF">C7B43_00395</name>
</gene>
<organism evidence="2 3">
    <name type="scientific">Sulfobacillus benefaciens</name>
    <dbReference type="NCBI Taxonomy" id="453960"/>
    <lineage>
        <taxon>Bacteria</taxon>
        <taxon>Bacillati</taxon>
        <taxon>Bacillota</taxon>
        <taxon>Clostridia</taxon>
        <taxon>Eubacteriales</taxon>
        <taxon>Clostridiales Family XVII. Incertae Sedis</taxon>
        <taxon>Sulfobacillus</taxon>
    </lineage>
</organism>
<feature type="chain" id="PRO_5038601289" evidence="1">
    <location>
        <begin position="25"/>
        <end position="259"/>
    </location>
</feature>
<protein>
    <submittedName>
        <fullName evidence="2">Uncharacterized protein</fullName>
    </submittedName>
</protein>
<evidence type="ECO:0000313" key="2">
    <source>
        <dbReference type="EMBL" id="PSR31721.1"/>
    </source>
</evidence>
<evidence type="ECO:0000313" key="3">
    <source>
        <dbReference type="Proteomes" id="UP000242699"/>
    </source>
</evidence>
<dbReference type="PANTHER" id="PTHR12558">
    <property type="entry name" value="CELL DIVISION CYCLE 16,23,27"/>
    <property type="match status" value="1"/>
</dbReference>
<dbReference type="PANTHER" id="PTHR12558:SF13">
    <property type="entry name" value="CELL DIVISION CYCLE PROTEIN 27 HOMOLOG"/>
    <property type="match status" value="1"/>
</dbReference>
<dbReference type="PROSITE" id="PS51257">
    <property type="entry name" value="PROKAR_LIPOPROTEIN"/>
    <property type="match status" value="1"/>
</dbReference>
<feature type="signal peptide" evidence="1">
    <location>
        <begin position="1"/>
        <end position="24"/>
    </location>
</feature>
<accession>A0A2T2XB33</accession>
<dbReference type="Gene3D" id="1.25.40.10">
    <property type="entry name" value="Tetratricopeptide repeat domain"/>
    <property type="match status" value="1"/>
</dbReference>
<dbReference type="InterPro" id="IPR011990">
    <property type="entry name" value="TPR-like_helical_dom_sf"/>
</dbReference>
<sequence>MTKNMLFGVIAILLPWLAACGSTAYLVPAQGRQAPQGVVQGQQAVEQRVKSIDFNLTRAIATEESVLAHDPTYALGYSKLAQLFWDNHEPGAAIEEAQKACRLQPGNVIFWTNLGQLCLVTHHLNQANEAFTEALSHDAGNWAAYVGLGQVALALHNAAQAKVDGAEALKFGGPQGPIFVLDGQLNQQENNWRNAATFYHDAISANPNWWQGYYDLAVVEIHWGEISAAIRDLHQALTDNPGSSAVWLLLQSLPRTRVP</sequence>
<dbReference type="EMBL" id="PXYT01000001">
    <property type="protein sequence ID" value="PSR31721.1"/>
    <property type="molecule type" value="Genomic_DNA"/>
</dbReference>
<dbReference type="AlphaFoldDB" id="A0A2T2XB33"/>